<accession>A0A8H4J6G9</accession>
<feature type="region of interest" description="Disordered" evidence="1">
    <location>
        <begin position="1"/>
        <end position="45"/>
    </location>
</feature>
<dbReference type="OrthoDB" id="5388207at2759"/>
<feature type="compositionally biased region" description="Basic and acidic residues" evidence="1">
    <location>
        <begin position="245"/>
        <end position="270"/>
    </location>
</feature>
<evidence type="ECO:0000313" key="2">
    <source>
        <dbReference type="EMBL" id="KAF4314010.1"/>
    </source>
</evidence>
<proteinExistence type="predicted"/>
<evidence type="ECO:0008006" key="4">
    <source>
        <dbReference type="Google" id="ProtNLM"/>
    </source>
</evidence>
<name>A0A8H4J6G9_9PEZI</name>
<protein>
    <recommendedName>
        <fullName evidence="4">Glycine-rich cell wall structural protein 1 protein</fullName>
    </recommendedName>
</protein>
<feature type="compositionally biased region" description="Polar residues" evidence="1">
    <location>
        <begin position="1"/>
        <end position="12"/>
    </location>
</feature>
<feature type="compositionally biased region" description="Basic and acidic residues" evidence="1">
    <location>
        <begin position="187"/>
        <end position="196"/>
    </location>
</feature>
<feature type="compositionally biased region" description="Low complexity" evidence="1">
    <location>
        <begin position="115"/>
        <end position="148"/>
    </location>
</feature>
<feature type="region of interest" description="Disordered" evidence="1">
    <location>
        <begin position="67"/>
        <end position="385"/>
    </location>
</feature>
<dbReference type="Proteomes" id="UP000572817">
    <property type="component" value="Unassembled WGS sequence"/>
</dbReference>
<sequence length="385" mass="39169">METISNIASSASKLIYGDPKAEQSGQEPVSGQTGRGTADEPYDSGNLEGKSAIFVLFCLILNPEMSGKSAQEAHGGTSDARVPSNPGEDTGLVDRTKNFGASGDAQFPSGESKLTGTETTNTSTGANNTSNPLSGTTSTSAASTSATSNPLSISTPSATTGAAAAQGGAIRPEHDTAGTGVTSLHSNDPHGSDVRPTEAGTSSSKAGGFGAAEPSVSADPTSGQKPFQKQQGGDKPTAEPTSGAEVDKLKEKKDEGEEALKKKDPNDHSGEPLNVHEGGEKKQEQGSAGDEENSEEEKGTGEKYVKTSGFKADGGDFDASLPGAGREADRLLEQKGIHKSADSDAKDDVSPARSGGSGEGKTKTSMGTKIKEKLHIGSKHKSSSD</sequence>
<reference evidence="2" key="1">
    <citation type="submission" date="2020-04" db="EMBL/GenBank/DDBJ databases">
        <title>Genome Assembly and Annotation of Botryosphaeria dothidea sdau 11-99, a Latent Pathogen of Apple Fruit Ring Rot in China.</title>
        <authorList>
            <person name="Yu C."/>
            <person name="Diao Y."/>
            <person name="Lu Q."/>
            <person name="Zhao J."/>
            <person name="Cui S."/>
            <person name="Peng C."/>
            <person name="He B."/>
            <person name="Liu H."/>
        </authorList>
    </citation>
    <scope>NUCLEOTIDE SEQUENCE [LARGE SCALE GENOMIC DNA]</scope>
    <source>
        <strain evidence="2">Sdau11-99</strain>
    </source>
</reference>
<feature type="compositionally biased region" description="Polar residues" evidence="1">
    <location>
        <begin position="23"/>
        <end position="32"/>
    </location>
</feature>
<dbReference type="AlphaFoldDB" id="A0A8H4J6G9"/>
<keyword evidence="3" id="KW-1185">Reference proteome</keyword>
<feature type="compositionally biased region" description="Basic and acidic residues" evidence="1">
    <location>
        <begin position="326"/>
        <end position="350"/>
    </location>
</feature>
<feature type="compositionally biased region" description="Low complexity" evidence="1">
    <location>
        <begin position="158"/>
        <end position="169"/>
    </location>
</feature>
<feature type="compositionally biased region" description="Basic residues" evidence="1">
    <location>
        <begin position="376"/>
        <end position="385"/>
    </location>
</feature>
<evidence type="ECO:0000313" key="3">
    <source>
        <dbReference type="Proteomes" id="UP000572817"/>
    </source>
</evidence>
<comment type="caution">
    <text evidence="2">The sequence shown here is derived from an EMBL/GenBank/DDBJ whole genome shotgun (WGS) entry which is preliminary data.</text>
</comment>
<organism evidence="2 3">
    <name type="scientific">Botryosphaeria dothidea</name>
    <dbReference type="NCBI Taxonomy" id="55169"/>
    <lineage>
        <taxon>Eukaryota</taxon>
        <taxon>Fungi</taxon>
        <taxon>Dikarya</taxon>
        <taxon>Ascomycota</taxon>
        <taxon>Pezizomycotina</taxon>
        <taxon>Dothideomycetes</taxon>
        <taxon>Dothideomycetes incertae sedis</taxon>
        <taxon>Botryosphaeriales</taxon>
        <taxon>Botryosphaeriaceae</taxon>
        <taxon>Botryosphaeria</taxon>
    </lineage>
</organism>
<gene>
    <name evidence="2" type="ORF">GTA08_BOTSDO01563</name>
</gene>
<evidence type="ECO:0000256" key="1">
    <source>
        <dbReference type="SAM" id="MobiDB-lite"/>
    </source>
</evidence>
<dbReference type="EMBL" id="WWBZ02000001">
    <property type="protein sequence ID" value="KAF4314010.1"/>
    <property type="molecule type" value="Genomic_DNA"/>
</dbReference>
<feature type="compositionally biased region" description="Polar residues" evidence="1">
    <location>
        <begin position="218"/>
        <end position="231"/>
    </location>
</feature>
<feature type="compositionally biased region" description="Basic and acidic residues" evidence="1">
    <location>
        <begin position="296"/>
        <end position="305"/>
    </location>
</feature>